<organism evidence="2 3">
    <name type="scientific">Candidatus Giovannonibacteria bacterium RIFCSPHIGHO2_12_FULL_43_15</name>
    <dbReference type="NCBI Taxonomy" id="1798341"/>
    <lineage>
        <taxon>Bacteria</taxon>
        <taxon>Candidatus Giovannoniibacteriota</taxon>
    </lineage>
</organism>
<feature type="domain" description="DUF6922" evidence="1">
    <location>
        <begin position="24"/>
        <end position="75"/>
    </location>
</feature>
<dbReference type="InterPro" id="IPR053830">
    <property type="entry name" value="DUF6922"/>
</dbReference>
<accession>A0A1F5WNV8</accession>
<protein>
    <recommendedName>
        <fullName evidence="1">DUF6922 domain-containing protein</fullName>
    </recommendedName>
</protein>
<dbReference type="Pfam" id="PF21956">
    <property type="entry name" value="DUF6922"/>
    <property type="match status" value="1"/>
</dbReference>
<sequence>MNPYRILSGNMLEYMYIMKKVIPFRQSLFWDVDPKTIDPKKNARYVIERILDFGNGKEVKWMWQHYSIRAIKKVLLLPRAQLHKKSKALWSLMLK</sequence>
<dbReference type="EMBL" id="MFHT01000022">
    <property type="protein sequence ID" value="OGF77310.1"/>
    <property type="molecule type" value="Genomic_DNA"/>
</dbReference>
<gene>
    <name evidence="2" type="ORF">A3F23_00455</name>
</gene>
<dbReference type="AlphaFoldDB" id="A0A1F5WNV8"/>
<evidence type="ECO:0000259" key="1">
    <source>
        <dbReference type="Pfam" id="PF21956"/>
    </source>
</evidence>
<reference evidence="2 3" key="1">
    <citation type="journal article" date="2016" name="Nat. Commun.">
        <title>Thousands of microbial genomes shed light on interconnected biogeochemical processes in an aquifer system.</title>
        <authorList>
            <person name="Anantharaman K."/>
            <person name="Brown C.T."/>
            <person name="Hug L.A."/>
            <person name="Sharon I."/>
            <person name="Castelle C.J."/>
            <person name="Probst A.J."/>
            <person name="Thomas B.C."/>
            <person name="Singh A."/>
            <person name="Wilkins M.J."/>
            <person name="Karaoz U."/>
            <person name="Brodie E.L."/>
            <person name="Williams K.H."/>
            <person name="Hubbard S.S."/>
            <person name="Banfield J.F."/>
        </authorList>
    </citation>
    <scope>NUCLEOTIDE SEQUENCE [LARGE SCALE GENOMIC DNA]</scope>
</reference>
<evidence type="ECO:0000313" key="2">
    <source>
        <dbReference type="EMBL" id="OGF77310.1"/>
    </source>
</evidence>
<comment type="caution">
    <text evidence="2">The sequence shown here is derived from an EMBL/GenBank/DDBJ whole genome shotgun (WGS) entry which is preliminary data.</text>
</comment>
<proteinExistence type="predicted"/>
<dbReference type="Proteomes" id="UP000177723">
    <property type="component" value="Unassembled WGS sequence"/>
</dbReference>
<name>A0A1F5WNV8_9BACT</name>
<evidence type="ECO:0000313" key="3">
    <source>
        <dbReference type="Proteomes" id="UP000177723"/>
    </source>
</evidence>